<dbReference type="EMBL" id="JAUUCC010000075">
    <property type="protein sequence ID" value="MEE2053567.1"/>
    <property type="molecule type" value="Genomic_DNA"/>
</dbReference>
<feature type="region of interest" description="Disordered" evidence="1">
    <location>
        <begin position="214"/>
        <end position="249"/>
    </location>
</feature>
<protein>
    <submittedName>
        <fullName evidence="2">Family 2 glycosyl transferase</fullName>
    </submittedName>
</protein>
<evidence type="ECO:0000313" key="2">
    <source>
        <dbReference type="EMBL" id="MEE2053567.1"/>
    </source>
</evidence>
<evidence type="ECO:0000313" key="3">
    <source>
        <dbReference type="Proteomes" id="UP001348641"/>
    </source>
</evidence>
<dbReference type="RefSeq" id="WP_330160507.1">
    <property type="nucleotide sequence ID" value="NZ_BAAAJA010000026.1"/>
</dbReference>
<reference evidence="2 3" key="1">
    <citation type="submission" date="2023-07" db="EMBL/GenBank/DDBJ databases">
        <authorList>
            <person name="Girao M."/>
            <person name="Carvalho M.F."/>
        </authorList>
    </citation>
    <scope>NUCLEOTIDE SEQUENCE [LARGE SCALE GENOMIC DNA]</scope>
    <source>
        <strain evidence="2 3">66/93</strain>
    </source>
</reference>
<name>A0ABU7KW92_9ACTN</name>
<dbReference type="GO" id="GO:0016740">
    <property type="term" value="F:transferase activity"/>
    <property type="evidence" value="ECO:0007669"/>
    <property type="project" value="UniProtKB-KW"/>
</dbReference>
<sequence>MASRSPLPPGLGVEIDRSVRLADEGHLLLGGCPPRAVRLAPAQVSALIRWLSGAVPAGADEGLLARDLIRAGLAHPRPLPLPPGRTAEVAVVGQAGPAALETTLGLLAASHPELRPVVVGATGACAWTARRHGARVVPGPPGGAQARAVALGACSAEFVALVESGSRPTAGWLDTALGHFADPGVAAVVPRALTDRPRTPGPLGRAVAAVAAHGAGPDRGADPGAVLPWGHGTPGQARPGAFGDQGSDDPLRPVPVLVVRRSVADLDPGLGPAAELDLLWRLAGDGWSVRYEPRSRVRMPPTTDMGDYLRACFTSGAIAGPLARRHGGRAAGPEVSWAGAAVLTLAASGRPGAALAVGALGGAAVAAAVCGRARAPLAEAVRLTGLDLVRTAGAGARAARAGWWPVAAAAVAAGTVARGRRGAGGRRSARSRRAARIAAVSGTALVLPHLAAWRRGRGVTLAGPVTWTVLGAAGDAARSLGAWWGMAGALSAAPLVPRPVAVAAGAAPWAPAPEGAAAAAVRESVPALVNRH</sequence>
<organism evidence="2 3">
    <name type="scientific">Nocardiopsis tropica</name>
    <dbReference type="NCBI Taxonomy" id="109330"/>
    <lineage>
        <taxon>Bacteria</taxon>
        <taxon>Bacillati</taxon>
        <taxon>Actinomycetota</taxon>
        <taxon>Actinomycetes</taxon>
        <taxon>Streptosporangiales</taxon>
        <taxon>Nocardiopsidaceae</taxon>
        <taxon>Nocardiopsis</taxon>
    </lineage>
</organism>
<accession>A0ABU7KW92</accession>
<proteinExistence type="predicted"/>
<evidence type="ECO:0000256" key="1">
    <source>
        <dbReference type="SAM" id="MobiDB-lite"/>
    </source>
</evidence>
<keyword evidence="2" id="KW-0808">Transferase</keyword>
<dbReference type="InterPro" id="IPR029044">
    <property type="entry name" value="Nucleotide-diphossugar_trans"/>
</dbReference>
<dbReference type="Proteomes" id="UP001348641">
    <property type="component" value="Unassembled WGS sequence"/>
</dbReference>
<dbReference type="SUPFAM" id="SSF53448">
    <property type="entry name" value="Nucleotide-diphospho-sugar transferases"/>
    <property type="match status" value="1"/>
</dbReference>
<comment type="caution">
    <text evidence="2">The sequence shown here is derived from an EMBL/GenBank/DDBJ whole genome shotgun (WGS) entry which is preliminary data.</text>
</comment>
<gene>
    <name evidence="2" type="ORF">Q8A49_23980</name>
</gene>